<dbReference type="SUPFAM" id="SSF109854">
    <property type="entry name" value="DinB/YfiT-like putative metalloenzymes"/>
    <property type="match status" value="1"/>
</dbReference>
<dbReference type="AlphaFoldDB" id="A0A7L5DPT8"/>
<organism evidence="1 2">
    <name type="scientific">Spirosoma rhododendri</name>
    <dbReference type="NCBI Taxonomy" id="2728024"/>
    <lineage>
        <taxon>Bacteria</taxon>
        <taxon>Pseudomonadati</taxon>
        <taxon>Bacteroidota</taxon>
        <taxon>Cytophagia</taxon>
        <taxon>Cytophagales</taxon>
        <taxon>Cytophagaceae</taxon>
        <taxon>Spirosoma</taxon>
    </lineage>
</organism>
<dbReference type="EMBL" id="CP051677">
    <property type="protein sequence ID" value="QJD79213.1"/>
    <property type="molecule type" value="Genomic_DNA"/>
</dbReference>
<name>A0A7L5DPT8_9BACT</name>
<dbReference type="KEGG" id="srho:HH216_12910"/>
<evidence type="ECO:0000313" key="1">
    <source>
        <dbReference type="EMBL" id="QJD79213.1"/>
    </source>
</evidence>
<dbReference type="InterPro" id="IPR034660">
    <property type="entry name" value="DinB/YfiT-like"/>
</dbReference>
<evidence type="ECO:0000313" key="2">
    <source>
        <dbReference type="Proteomes" id="UP000501128"/>
    </source>
</evidence>
<gene>
    <name evidence="1" type="ORF">HH216_12910</name>
</gene>
<proteinExistence type="predicted"/>
<protein>
    <submittedName>
        <fullName evidence="1">DinB family protein</fullName>
    </submittedName>
</protein>
<sequence length="96" mass="11096">MPITVDDAYLVPFLPATKPERMIDEPEIATIKELFISSIDRLQADFDEQKFVNYSPSKWVATKYGVDVMNIDEALDFLLYHEGYHCGYILALRHLV</sequence>
<dbReference type="Proteomes" id="UP000501128">
    <property type="component" value="Chromosome"/>
</dbReference>
<reference evidence="1 2" key="1">
    <citation type="submission" date="2020-04" db="EMBL/GenBank/DDBJ databases">
        <title>Genome sequencing of novel species.</title>
        <authorList>
            <person name="Heo J."/>
            <person name="Kim S.-J."/>
            <person name="Kim J.-S."/>
            <person name="Hong S.-B."/>
            <person name="Kwon S.-W."/>
        </authorList>
    </citation>
    <scope>NUCLEOTIDE SEQUENCE [LARGE SCALE GENOMIC DNA]</scope>
    <source>
        <strain evidence="1 2">CJU-R4</strain>
    </source>
</reference>
<dbReference type="RefSeq" id="WP_169551179.1">
    <property type="nucleotide sequence ID" value="NZ_CP051677.1"/>
</dbReference>
<accession>A0A7L5DPT8</accession>
<keyword evidence="2" id="KW-1185">Reference proteome</keyword>